<dbReference type="GO" id="GO:0016491">
    <property type="term" value="F:oxidoreductase activity"/>
    <property type="evidence" value="ECO:0007669"/>
    <property type="project" value="UniProtKB-KW"/>
</dbReference>
<dbReference type="RefSeq" id="WP_116888343.1">
    <property type="nucleotide sequence ID" value="NZ_CP031641.1"/>
</dbReference>
<proteinExistence type="predicted"/>
<keyword evidence="1" id="KW-0560">Oxidoreductase</keyword>
<name>A0AAI8PA61_9PSED</name>
<gene>
    <name evidence="4" type="ORF">DZC75_11410</name>
</gene>
<feature type="signal peptide" evidence="2">
    <location>
        <begin position="1"/>
        <end position="27"/>
    </location>
</feature>
<dbReference type="Gene3D" id="3.30.9.10">
    <property type="entry name" value="D-Amino Acid Oxidase, subunit A, domain 2"/>
    <property type="match status" value="1"/>
</dbReference>
<dbReference type="Pfam" id="PF01266">
    <property type="entry name" value="DAO"/>
    <property type="match status" value="1"/>
</dbReference>
<dbReference type="SUPFAM" id="SSF51905">
    <property type="entry name" value="FAD/NAD(P)-binding domain"/>
    <property type="match status" value="1"/>
</dbReference>
<dbReference type="PANTHER" id="PTHR13847">
    <property type="entry name" value="SARCOSINE DEHYDROGENASE-RELATED"/>
    <property type="match status" value="1"/>
</dbReference>
<dbReference type="Gene3D" id="3.50.50.60">
    <property type="entry name" value="FAD/NAD(P)-binding domain"/>
    <property type="match status" value="1"/>
</dbReference>
<dbReference type="InterPro" id="IPR036188">
    <property type="entry name" value="FAD/NAD-bd_sf"/>
</dbReference>
<dbReference type="EMBL" id="CP031641">
    <property type="protein sequence ID" value="AXO88573.1"/>
    <property type="molecule type" value="Genomic_DNA"/>
</dbReference>
<feature type="domain" description="FAD dependent oxidoreductase" evidence="3">
    <location>
        <begin position="33"/>
        <end position="385"/>
    </location>
</feature>
<evidence type="ECO:0000256" key="2">
    <source>
        <dbReference type="SAM" id="SignalP"/>
    </source>
</evidence>
<dbReference type="Proteomes" id="UP000258127">
    <property type="component" value="Chromosome"/>
</dbReference>
<dbReference type="PANTHER" id="PTHR13847:SF281">
    <property type="entry name" value="FAD DEPENDENT OXIDOREDUCTASE DOMAIN-CONTAINING PROTEIN"/>
    <property type="match status" value="1"/>
</dbReference>
<keyword evidence="5" id="KW-1185">Reference proteome</keyword>
<evidence type="ECO:0000259" key="3">
    <source>
        <dbReference type="Pfam" id="PF01266"/>
    </source>
</evidence>
<keyword evidence="2" id="KW-0732">Signal</keyword>
<protein>
    <submittedName>
        <fullName evidence="4">FAD-binding oxidoreductase</fullName>
    </submittedName>
</protein>
<reference evidence="4 5" key="1">
    <citation type="submission" date="2018-08" db="EMBL/GenBank/DDBJ databases">
        <authorList>
            <person name="Lee Y."/>
            <person name="Kakembo D."/>
        </authorList>
    </citation>
    <scope>NUCLEOTIDE SEQUENCE [LARGE SCALE GENOMIC DNA]</scope>
    <source>
        <strain evidence="4 5">JBCS1880</strain>
    </source>
</reference>
<dbReference type="AlphaFoldDB" id="A0AAI8PA61"/>
<sequence length="427" mass="45916">MSANSLAMPKSLWAATGAPAPATPALASDTRVDVAIVGAGYTGITTALHLAAAGTTVCVLDAGEPGWGASGRNGGQVIPGLKYDPDDLAKMFGARAEGIIEVAGHAADEVFRLIDHYGIECDAVRNGWIQPAFTPTAMRAIENRARQWQRRGVPVEILDATATAKRIGSQAYLGAWVDPRAGSVHPLNFIRGLTRAALQHGAQIHGQTRVVGLKREGERWTLTTAQGNRVTAQRVVLATDGYSDDLWPGLKQTVIAANSFIVSTPPLPEDIAQQILPQGEVCSDSRRLLLYYKKDAAGRFLLGGRGPFSEPKSHNDFNPLKRAVTSIFPQLQGVGFEHHWSGRVGLTRDFLPHVHEPEPGLSILLGYNGRGIAMSTTLAKHLSQRILGTTQALPFPITTVDPIPFHSLQRLYLGAGIAWYRMLDAIA</sequence>
<dbReference type="GO" id="GO:0005737">
    <property type="term" value="C:cytoplasm"/>
    <property type="evidence" value="ECO:0007669"/>
    <property type="project" value="TreeGrafter"/>
</dbReference>
<accession>A0AAI8PA61</accession>
<feature type="chain" id="PRO_5042532159" evidence="2">
    <location>
        <begin position="28"/>
        <end position="427"/>
    </location>
</feature>
<evidence type="ECO:0000256" key="1">
    <source>
        <dbReference type="ARBA" id="ARBA00023002"/>
    </source>
</evidence>
<evidence type="ECO:0000313" key="4">
    <source>
        <dbReference type="EMBL" id="AXO88573.1"/>
    </source>
</evidence>
<dbReference type="InterPro" id="IPR006076">
    <property type="entry name" value="FAD-dep_OxRdtase"/>
</dbReference>
<evidence type="ECO:0000313" key="5">
    <source>
        <dbReference type="Proteomes" id="UP000258127"/>
    </source>
</evidence>
<organism evidence="4 5">
    <name type="scientific">Pseudomonas parafulva</name>
    <dbReference type="NCBI Taxonomy" id="157782"/>
    <lineage>
        <taxon>Bacteria</taxon>
        <taxon>Pseudomonadati</taxon>
        <taxon>Pseudomonadota</taxon>
        <taxon>Gammaproteobacteria</taxon>
        <taxon>Pseudomonadales</taxon>
        <taxon>Pseudomonadaceae</taxon>
        <taxon>Pseudomonas</taxon>
    </lineage>
</organism>